<organism evidence="1 2">
    <name type="scientific">Coemansia helicoidea</name>
    <dbReference type="NCBI Taxonomy" id="1286919"/>
    <lineage>
        <taxon>Eukaryota</taxon>
        <taxon>Fungi</taxon>
        <taxon>Fungi incertae sedis</taxon>
        <taxon>Zoopagomycota</taxon>
        <taxon>Kickxellomycotina</taxon>
        <taxon>Kickxellomycetes</taxon>
        <taxon>Kickxellales</taxon>
        <taxon>Kickxellaceae</taxon>
        <taxon>Coemansia</taxon>
    </lineage>
</organism>
<evidence type="ECO:0000313" key="2">
    <source>
        <dbReference type="Proteomes" id="UP001140087"/>
    </source>
</evidence>
<comment type="caution">
    <text evidence="1">The sequence shown here is derived from an EMBL/GenBank/DDBJ whole genome shotgun (WGS) entry which is preliminary data.</text>
</comment>
<proteinExistence type="predicted"/>
<dbReference type="Proteomes" id="UP001140087">
    <property type="component" value="Unassembled WGS sequence"/>
</dbReference>
<feature type="non-terminal residue" evidence="1">
    <location>
        <position position="223"/>
    </location>
</feature>
<evidence type="ECO:0000313" key="1">
    <source>
        <dbReference type="EMBL" id="KAJ2796207.1"/>
    </source>
</evidence>
<protein>
    <submittedName>
        <fullName evidence="1">Uncharacterized protein</fullName>
    </submittedName>
</protein>
<dbReference type="EMBL" id="JANBUN010001942">
    <property type="protein sequence ID" value="KAJ2796207.1"/>
    <property type="molecule type" value="Genomic_DNA"/>
</dbReference>
<gene>
    <name evidence="1" type="ORF">H4R21_004807</name>
</gene>
<name>A0ACC1KWD0_9FUNG</name>
<sequence length="223" mass="24986">MVLPQPRFRDAVYEITPADGCPASRANLQLVLFYRTPGNLRQQMSTRLREAFYRTMARYPIFYGRMERGSAGGASQAIARVVVDGSVSDECIPRYEDVDVETRVEDIQSAHYNWATWPPALLSVCPVRQPPAEGKADDPLVQCVVTWHADGMCFMISVDHWVVDGVGLNVVLNEWAQAMRDPQAVSNAEGDFDHASIYDSIRSCEPEPTLFVRYVDAVDLSKI</sequence>
<reference evidence="1" key="1">
    <citation type="submission" date="2022-07" db="EMBL/GenBank/DDBJ databases">
        <title>Phylogenomic reconstructions and comparative analyses of Kickxellomycotina fungi.</title>
        <authorList>
            <person name="Reynolds N.K."/>
            <person name="Stajich J.E."/>
            <person name="Barry K."/>
            <person name="Grigoriev I.V."/>
            <person name="Crous P."/>
            <person name="Smith M.E."/>
        </authorList>
    </citation>
    <scope>NUCLEOTIDE SEQUENCE</scope>
    <source>
        <strain evidence="1">BCRC 34780</strain>
    </source>
</reference>
<keyword evidence="2" id="KW-1185">Reference proteome</keyword>
<accession>A0ACC1KWD0</accession>